<keyword evidence="3" id="KW-0067">ATP-binding</keyword>
<evidence type="ECO:0000313" key="5">
    <source>
        <dbReference type="EMBL" id="MFD0920651.1"/>
    </source>
</evidence>
<dbReference type="Pfam" id="PF00582">
    <property type="entry name" value="Usp"/>
    <property type="match status" value="2"/>
</dbReference>
<evidence type="ECO:0000256" key="2">
    <source>
        <dbReference type="ARBA" id="ARBA00022741"/>
    </source>
</evidence>
<dbReference type="PANTHER" id="PTHR46268">
    <property type="entry name" value="STRESS RESPONSE PROTEIN NHAX"/>
    <property type="match status" value="1"/>
</dbReference>
<dbReference type="RefSeq" id="WP_263253754.1">
    <property type="nucleotide sequence ID" value="NZ_BAABLT010000006.1"/>
</dbReference>
<feature type="domain" description="UspA" evidence="4">
    <location>
        <begin position="154"/>
        <end position="291"/>
    </location>
</feature>
<dbReference type="PANTHER" id="PTHR46268:SF27">
    <property type="entry name" value="UNIVERSAL STRESS PROTEIN RV2623"/>
    <property type="match status" value="1"/>
</dbReference>
<name>A0ABW3FV55_9PSEU</name>
<dbReference type="EMBL" id="JBHTIW010000008">
    <property type="protein sequence ID" value="MFD0920651.1"/>
    <property type="molecule type" value="Genomic_DNA"/>
</dbReference>
<dbReference type="PRINTS" id="PR01438">
    <property type="entry name" value="UNVRSLSTRESS"/>
</dbReference>
<gene>
    <name evidence="5" type="ORF">ACFQ16_12930</name>
</gene>
<organism evidence="5 6">
    <name type="scientific">Saccharopolyspora rosea</name>
    <dbReference type="NCBI Taxonomy" id="524884"/>
    <lineage>
        <taxon>Bacteria</taxon>
        <taxon>Bacillati</taxon>
        <taxon>Actinomycetota</taxon>
        <taxon>Actinomycetes</taxon>
        <taxon>Pseudonocardiales</taxon>
        <taxon>Pseudonocardiaceae</taxon>
        <taxon>Saccharopolyspora</taxon>
    </lineage>
</organism>
<comment type="similarity">
    <text evidence="1">Belongs to the universal stress protein A family.</text>
</comment>
<comment type="caution">
    <text evidence="5">The sequence shown here is derived from an EMBL/GenBank/DDBJ whole genome shotgun (WGS) entry which is preliminary data.</text>
</comment>
<keyword evidence="2" id="KW-0547">Nucleotide-binding</keyword>
<dbReference type="Gene3D" id="3.40.50.620">
    <property type="entry name" value="HUPs"/>
    <property type="match status" value="2"/>
</dbReference>
<dbReference type="SUPFAM" id="SSF52402">
    <property type="entry name" value="Adenine nucleotide alpha hydrolases-like"/>
    <property type="match status" value="2"/>
</dbReference>
<keyword evidence="6" id="KW-1185">Reference proteome</keyword>
<protein>
    <submittedName>
        <fullName evidence="5">Universal stress protein</fullName>
    </submittedName>
</protein>
<accession>A0ABW3FV55</accession>
<sequence>MPEGRKDIIVGVDLSESSRRAVRWAAREAAARRLPLRLVHVLTWPSGEDVQRWLPEHSAVFRPLQEELRSEIDAAADIARGIDPQIEVHGDVQLGDPAEVLGTFAREAGLLVLGGPGDDGSNVVGPTPAELLASRTGTAVVVVRGGRDEPSAEPVVVGVDGSRASERAIGFAYDFASRHGGELVAVHAWSDLSLDPFFRVRSWEMPWSEVRDDAEEVLAESVAGWEEQYPDVSVRRAVTPEKPVQALLREAENAGLVVVGSHGRGRIRRTVLGSVSHAVVNRAPCPVAVLPAE</sequence>
<evidence type="ECO:0000256" key="3">
    <source>
        <dbReference type="ARBA" id="ARBA00022840"/>
    </source>
</evidence>
<dbReference type="InterPro" id="IPR006015">
    <property type="entry name" value="Universal_stress_UspA"/>
</dbReference>
<evidence type="ECO:0000259" key="4">
    <source>
        <dbReference type="Pfam" id="PF00582"/>
    </source>
</evidence>
<feature type="domain" description="UspA" evidence="4">
    <location>
        <begin position="6"/>
        <end position="143"/>
    </location>
</feature>
<evidence type="ECO:0000256" key="1">
    <source>
        <dbReference type="ARBA" id="ARBA00008791"/>
    </source>
</evidence>
<dbReference type="InterPro" id="IPR006016">
    <property type="entry name" value="UspA"/>
</dbReference>
<evidence type="ECO:0000313" key="6">
    <source>
        <dbReference type="Proteomes" id="UP001597018"/>
    </source>
</evidence>
<dbReference type="InterPro" id="IPR014729">
    <property type="entry name" value="Rossmann-like_a/b/a_fold"/>
</dbReference>
<proteinExistence type="inferred from homology"/>
<dbReference type="Proteomes" id="UP001597018">
    <property type="component" value="Unassembled WGS sequence"/>
</dbReference>
<reference evidence="6" key="1">
    <citation type="journal article" date="2019" name="Int. J. Syst. Evol. Microbiol.">
        <title>The Global Catalogue of Microorganisms (GCM) 10K type strain sequencing project: providing services to taxonomists for standard genome sequencing and annotation.</title>
        <authorList>
            <consortium name="The Broad Institute Genomics Platform"/>
            <consortium name="The Broad Institute Genome Sequencing Center for Infectious Disease"/>
            <person name="Wu L."/>
            <person name="Ma J."/>
        </authorList>
    </citation>
    <scope>NUCLEOTIDE SEQUENCE [LARGE SCALE GENOMIC DNA]</scope>
    <source>
        <strain evidence="6">CCUG 56401</strain>
    </source>
</reference>